<reference evidence="1 2" key="1">
    <citation type="submission" date="2016-12" db="EMBL/GenBank/DDBJ databases">
        <title>The genomes of Aspergillus section Nigri reveals drivers in fungal speciation.</title>
        <authorList>
            <consortium name="DOE Joint Genome Institute"/>
            <person name="Vesth T.C."/>
            <person name="Nybo J."/>
            <person name="Theobald S."/>
            <person name="Brandl J."/>
            <person name="Frisvad J.C."/>
            <person name="Nielsen K.F."/>
            <person name="Lyhne E.K."/>
            <person name="Kogle M.E."/>
            <person name="Kuo A."/>
            <person name="Riley R."/>
            <person name="Clum A."/>
            <person name="Nolan M."/>
            <person name="Lipzen A."/>
            <person name="Salamov A."/>
            <person name="Henrissat B."/>
            <person name="Wiebenga A."/>
            <person name="De Vries R.P."/>
            <person name="Grigoriev I.V."/>
            <person name="Mortensen U.H."/>
            <person name="Andersen M.R."/>
            <person name="Baker S.E."/>
        </authorList>
    </citation>
    <scope>NUCLEOTIDE SEQUENCE [LARGE SCALE GENOMIC DNA]</scope>
    <source>
        <strain evidence="1 2">CBS 115572</strain>
    </source>
</reference>
<dbReference type="EMBL" id="MSFK01000002">
    <property type="protein sequence ID" value="PWY95977.1"/>
    <property type="molecule type" value="Genomic_DNA"/>
</dbReference>
<organism evidence="1 2">
    <name type="scientific">Aspergillus sclerotioniger CBS 115572</name>
    <dbReference type="NCBI Taxonomy" id="1450535"/>
    <lineage>
        <taxon>Eukaryota</taxon>
        <taxon>Fungi</taxon>
        <taxon>Dikarya</taxon>
        <taxon>Ascomycota</taxon>
        <taxon>Pezizomycotina</taxon>
        <taxon>Eurotiomycetes</taxon>
        <taxon>Eurotiomycetidae</taxon>
        <taxon>Eurotiales</taxon>
        <taxon>Aspergillaceae</taxon>
        <taxon>Aspergillus</taxon>
        <taxon>Aspergillus subgen. Circumdati</taxon>
    </lineage>
</organism>
<protein>
    <submittedName>
        <fullName evidence="1">Uncharacterized protein</fullName>
    </submittedName>
</protein>
<dbReference type="RefSeq" id="XP_025472738.1">
    <property type="nucleotide sequence ID" value="XM_025616359.1"/>
</dbReference>
<evidence type="ECO:0000313" key="2">
    <source>
        <dbReference type="Proteomes" id="UP000246702"/>
    </source>
</evidence>
<proteinExistence type="predicted"/>
<dbReference type="GeneID" id="37118502"/>
<gene>
    <name evidence="1" type="ORF">BO94DRAFT_600974</name>
</gene>
<dbReference type="Proteomes" id="UP000246702">
    <property type="component" value="Unassembled WGS sequence"/>
</dbReference>
<keyword evidence="2" id="KW-1185">Reference proteome</keyword>
<accession>A0A317XEB3</accession>
<comment type="caution">
    <text evidence="1">The sequence shown here is derived from an EMBL/GenBank/DDBJ whole genome shotgun (WGS) entry which is preliminary data.</text>
</comment>
<evidence type="ECO:0000313" key="1">
    <source>
        <dbReference type="EMBL" id="PWY95977.1"/>
    </source>
</evidence>
<name>A0A317XEB3_9EURO</name>
<dbReference type="AlphaFoldDB" id="A0A317XEB3"/>
<dbReference type="OrthoDB" id="10393835at2759"/>
<sequence>MTFPNTDTTEDYDFSPAAFMCRRLREIFPDRLFSSGRMDFIVIRFDTPMDNGQKTYVAVVRSAEHKSFLKYLTCDNIASCEYEKILTREMQKTVCRRRGVPMYGMTECDNIVRFYRWKYEEEWEKGRLELIERGGRTEFNFEVGKEYDEALEVLEGIKVDVMGTFFYY</sequence>